<dbReference type="Gene3D" id="3.40.50.300">
    <property type="entry name" value="P-loop containing nucleotide triphosphate hydrolases"/>
    <property type="match status" value="1"/>
</dbReference>
<dbReference type="Pfam" id="PF00072">
    <property type="entry name" value="Response_reg"/>
    <property type="match status" value="1"/>
</dbReference>
<dbReference type="PROSITE" id="PS00675">
    <property type="entry name" value="SIGMA54_INTERACT_1"/>
    <property type="match status" value="1"/>
</dbReference>
<dbReference type="PANTHER" id="PTHR32071">
    <property type="entry name" value="TRANSCRIPTIONAL REGULATORY PROTEIN"/>
    <property type="match status" value="1"/>
</dbReference>
<dbReference type="PANTHER" id="PTHR32071:SF117">
    <property type="entry name" value="PTS-DEPENDENT DIHYDROXYACETONE KINASE OPERON REGULATORY PROTEIN-RELATED"/>
    <property type="match status" value="1"/>
</dbReference>
<feature type="domain" description="Response regulatory" evidence="9">
    <location>
        <begin position="5"/>
        <end position="119"/>
    </location>
</feature>
<dbReference type="Gene3D" id="3.40.50.2300">
    <property type="match status" value="1"/>
</dbReference>
<keyword evidence="5" id="KW-0010">Activator</keyword>
<dbReference type="GO" id="GO:0005524">
    <property type="term" value="F:ATP binding"/>
    <property type="evidence" value="ECO:0007669"/>
    <property type="project" value="UniProtKB-KW"/>
</dbReference>
<keyword evidence="2" id="KW-0067">ATP-binding</keyword>
<dbReference type="CDD" id="cd00009">
    <property type="entry name" value="AAA"/>
    <property type="match status" value="1"/>
</dbReference>
<dbReference type="AlphaFoldDB" id="A0A4S1CML9"/>
<name>A0A4S1CML9_9BACT</name>
<evidence type="ECO:0000256" key="7">
    <source>
        <dbReference type="PROSITE-ProRule" id="PRU00169"/>
    </source>
</evidence>
<evidence type="ECO:0000259" key="9">
    <source>
        <dbReference type="PROSITE" id="PS50110"/>
    </source>
</evidence>
<dbReference type="InterPro" id="IPR027417">
    <property type="entry name" value="P-loop_NTPase"/>
</dbReference>
<evidence type="ECO:0000256" key="6">
    <source>
        <dbReference type="ARBA" id="ARBA00023163"/>
    </source>
</evidence>
<dbReference type="PROSITE" id="PS50045">
    <property type="entry name" value="SIGMA54_INTERACT_4"/>
    <property type="match status" value="1"/>
</dbReference>
<dbReference type="InterPro" id="IPR011006">
    <property type="entry name" value="CheY-like_superfamily"/>
</dbReference>
<dbReference type="Pfam" id="PF25601">
    <property type="entry name" value="AAA_lid_14"/>
    <property type="match status" value="1"/>
</dbReference>
<dbReference type="SUPFAM" id="SSF52540">
    <property type="entry name" value="P-loop containing nucleoside triphosphate hydrolases"/>
    <property type="match status" value="1"/>
</dbReference>
<dbReference type="InterPro" id="IPR025943">
    <property type="entry name" value="Sigma_54_int_dom_ATP-bd_2"/>
</dbReference>
<dbReference type="SMART" id="SM00448">
    <property type="entry name" value="REC"/>
    <property type="match status" value="1"/>
</dbReference>
<dbReference type="InterPro" id="IPR025662">
    <property type="entry name" value="Sigma_54_int_dom_ATP-bd_1"/>
</dbReference>
<dbReference type="FunFam" id="1.10.8.60:FF:000014">
    <property type="entry name" value="DNA-binding transcriptional regulator NtrC"/>
    <property type="match status" value="1"/>
</dbReference>
<reference evidence="10 11" key="1">
    <citation type="submission" date="2019-04" db="EMBL/GenBank/DDBJ databases">
        <title>Geobacter oryzae sp. nov., ferric-reducing bacteria isolated from paddy soil.</title>
        <authorList>
            <person name="Xu Z."/>
            <person name="Masuda Y."/>
            <person name="Itoh H."/>
            <person name="Senoo K."/>
        </authorList>
    </citation>
    <scope>NUCLEOTIDE SEQUENCE [LARGE SCALE GENOMIC DNA]</scope>
    <source>
        <strain evidence="10 11">Red111</strain>
    </source>
</reference>
<dbReference type="InterPro" id="IPR001789">
    <property type="entry name" value="Sig_transdc_resp-reg_receiver"/>
</dbReference>
<dbReference type="FunFam" id="3.40.50.300:FF:000006">
    <property type="entry name" value="DNA-binding transcriptional regulator NtrC"/>
    <property type="match status" value="1"/>
</dbReference>
<dbReference type="Gene3D" id="1.10.8.60">
    <property type="match status" value="1"/>
</dbReference>
<feature type="modified residue" description="4-aspartylphosphate" evidence="7">
    <location>
        <position position="54"/>
    </location>
</feature>
<dbReference type="Pfam" id="PF00158">
    <property type="entry name" value="Sigma54_activat"/>
    <property type="match status" value="1"/>
</dbReference>
<accession>A0A4S1CML9</accession>
<dbReference type="InterPro" id="IPR003593">
    <property type="entry name" value="AAA+_ATPase"/>
</dbReference>
<keyword evidence="1" id="KW-0547">Nucleotide-binding</keyword>
<keyword evidence="6" id="KW-0804">Transcription</keyword>
<dbReference type="SUPFAM" id="SSF52172">
    <property type="entry name" value="CheY-like"/>
    <property type="match status" value="1"/>
</dbReference>
<dbReference type="Gene3D" id="1.10.10.60">
    <property type="entry name" value="Homeodomain-like"/>
    <property type="match status" value="1"/>
</dbReference>
<dbReference type="InterPro" id="IPR002197">
    <property type="entry name" value="HTH_Fis"/>
</dbReference>
<sequence length="468" mass="52803">METPKILIADDDKKTRDFVAAFLSYKGYQVYQAFDGQDALQKIETHDVQMVITDIMMPRVNGLEFIRQLKSLRPEIVTIAYSAFANNEMTANLLKAGAFFYLEKPFNLEELETHVKRGLEHQALQSKSFRSKPCIKNRALLNNIIGESEKMLSLFEMIEKVATSDSTVLIQGESGTGKELVARAIHDLSNRSDKNFVALNCAAIPDELLESELFGHVKGSFTGAVATRVGRFEMADKGTLFLDEIGDMKANLQVKLLRVLQSRELEPVGSTRSKKVDVRIIAATNQNLDHMVASKEFREDLYYRLSVIPIMLPPLRERGADIPLLLNSFLEKFNRSKQRKVQGFDKQVMEILGSYDWPGNVRELENLVERLVIIKGSGVINIHDLPEKYRGGRSTPAVHGEHMINLPDDGFCLNSAVEEFENRLILQALERSGGNKKEAAELLNLKRTTLIEKLKKKKLVYGEHPVSP</sequence>
<evidence type="ECO:0000259" key="8">
    <source>
        <dbReference type="PROSITE" id="PS50045"/>
    </source>
</evidence>
<dbReference type="EMBL" id="SRSC01000001">
    <property type="protein sequence ID" value="TGU74540.1"/>
    <property type="molecule type" value="Genomic_DNA"/>
</dbReference>
<protein>
    <submittedName>
        <fullName evidence="10">Sigma-54-dependent Fis family transcriptional regulator</fullName>
    </submittedName>
</protein>
<dbReference type="InterPro" id="IPR009057">
    <property type="entry name" value="Homeodomain-like_sf"/>
</dbReference>
<keyword evidence="3" id="KW-0805">Transcription regulation</keyword>
<dbReference type="PROSITE" id="PS50110">
    <property type="entry name" value="RESPONSE_REGULATORY"/>
    <property type="match status" value="1"/>
</dbReference>
<evidence type="ECO:0000256" key="1">
    <source>
        <dbReference type="ARBA" id="ARBA00022741"/>
    </source>
</evidence>
<evidence type="ECO:0000256" key="4">
    <source>
        <dbReference type="ARBA" id="ARBA00023125"/>
    </source>
</evidence>
<dbReference type="Pfam" id="PF02954">
    <property type="entry name" value="HTH_8"/>
    <property type="match status" value="1"/>
</dbReference>
<dbReference type="RefSeq" id="WP_135868867.1">
    <property type="nucleotide sequence ID" value="NZ_SRSC01000001.1"/>
</dbReference>
<dbReference type="PROSITE" id="PS00688">
    <property type="entry name" value="SIGMA54_INTERACT_3"/>
    <property type="match status" value="1"/>
</dbReference>
<dbReference type="InterPro" id="IPR058031">
    <property type="entry name" value="AAA_lid_NorR"/>
</dbReference>
<dbReference type="GO" id="GO:0043565">
    <property type="term" value="F:sequence-specific DNA binding"/>
    <property type="evidence" value="ECO:0007669"/>
    <property type="project" value="InterPro"/>
</dbReference>
<keyword evidence="11" id="KW-1185">Reference proteome</keyword>
<dbReference type="InterPro" id="IPR002078">
    <property type="entry name" value="Sigma_54_int"/>
</dbReference>
<evidence type="ECO:0000256" key="3">
    <source>
        <dbReference type="ARBA" id="ARBA00023015"/>
    </source>
</evidence>
<keyword evidence="4" id="KW-0238">DNA-binding</keyword>
<dbReference type="PRINTS" id="PR01590">
    <property type="entry name" value="HTHFIS"/>
</dbReference>
<dbReference type="InterPro" id="IPR025944">
    <property type="entry name" value="Sigma_54_int_dom_CS"/>
</dbReference>
<feature type="domain" description="Sigma-54 factor interaction" evidence="8">
    <location>
        <begin position="144"/>
        <end position="373"/>
    </location>
</feature>
<evidence type="ECO:0000313" key="11">
    <source>
        <dbReference type="Proteomes" id="UP000306416"/>
    </source>
</evidence>
<evidence type="ECO:0000256" key="2">
    <source>
        <dbReference type="ARBA" id="ARBA00022840"/>
    </source>
</evidence>
<gene>
    <name evidence="10" type="ORF">E4633_03500</name>
</gene>
<dbReference type="Proteomes" id="UP000306416">
    <property type="component" value="Unassembled WGS sequence"/>
</dbReference>
<dbReference type="PROSITE" id="PS00676">
    <property type="entry name" value="SIGMA54_INTERACT_2"/>
    <property type="match status" value="1"/>
</dbReference>
<dbReference type="GO" id="GO:0000160">
    <property type="term" value="P:phosphorelay signal transduction system"/>
    <property type="evidence" value="ECO:0007669"/>
    <property type="project" value="InterPro"/>
</dbReference>
<comment type="caution">
    <text evidence="10">The sequence shown here is derived from an EMBL/GenBank/DDBJ whole genome shotgun (WGS) entry which is preliminary data.</text>
</comment>
<dbReference type="SMART" id="SM00382">
    <property type="entry name" value="AAA"/>
    <property type="match status" value="1"/>
</dbReference>
<organism evidence="10 11">
    <name type="scientific">Geomonas terrae</name>
    <dbReference type="NCBI Taxonomy" id="2562681"/>
    <lineage>
        <taxon>Bacteria</taxon>
        <taxon>Pseudomonadati</taxon>
        <taxon>Thermodesulfobacteriota</taxon>
        <taxon>Desulfuromonadia</taxon>
        <taxon>Geobacterales</taxon>
        <taxon>Geobacteraceae</taxon>
        <taxon>Geomonas</taxon>
    </lineage>
</organism>
<dbReference type="GO" id="GO:0006355">
    <property type="term" value="P:regulation of DNA-templated transcription"/>
    <property type="evidence" value="ECO:0007669"/>
    <property type="project" value="InterPro"/>
</dbReference>
<dbReference type="CDD" id="cd17536">
    <property type="entry name" value="REC_YesN-like"/>
    <property type="match status" value="1"/>
</dbReference>
<keyword evidence="7" id="KW-0597">Phosphoprotein</keyword>
<evidence type="ECO:0000256" key="5">
    <source>
        <dbReference type="ARBA" id="ARBA00023159"/>
    </source>
</evidence>
<dbReference type="SUPFAM" id="SSF46689">
    <property type="entry name" value="Homeodomain-like"/>
    <property type="match status" value="1"/>
</dbReference>
<evidence type="ECO:0000313" key="10">
    <source>
        <dbReference type="EMBL" id="TGU74540.1"/>
    </source>
</evidence>
<proteinExistence type="predicted"/>